<accession>A0A1H0Y957</accession>
<reference evidence="2 3" key="1">
    <citation type="submission" date="2016-10" db="EMBL/GenBank/DDBJ databases">
        <authorList>
            <person name="de Groot N.N."/>
        </authorList>
    </citation>
    <scope>NUCLEOTIDE SEQUENCE [LARGE SCALE GENOMIC DNA]</scope>
    <source>
        <strain evidence="2 3">DSM 22788</strain>
    </source>
</reference>
<evidence type="ECO:0000313" key="2">
    <source>
        <dbReference type="EMBL" id="SDQ11705.1"/>
    </source>
</evidence>
<gene>
    <name evidence="2" type="ORF">SAMN04488565_0648</name>
</gene>
<dbReference type="Proteomes" id="UP000182690">
    <property type="component" value="Unassembled WGS sequence"/>
</dbReference>
<evidence type="ECO:0000256" key="1">
    <source>
        <dbReference type="SAM" id="Phobius"/>
    </source>
</evidence>
<organism evidence="2 3">
    <name type="scientific">Leucobacter chromiiresistens</name>
    <dbReference type="NCBI Taxonomy" id="1079994"/>
    <lineage>
        <taxon>Bacteria</taxon>
        <taxon>Bacillati</taxon>
        <taxon>Actinomycetota</taxon>
        <taxon>Actinomycetes</taxon>
        <taxon>Micrococcales</taxon>
        <taxon>Microbacteriaceae</taxon>
        <taxon>Leucobacter</taxon>
    </lineage>
</organism>
<sequence length="52" mass="5883">MFSILWRFFPGPAWLRVIVLLLVAAVIVYALIAYVYPWVATQMPGEEVTVAT</sequence>
<proteinExistence type="predicted"/>
<evidence type="ECO:0008006" key="4">
    <source>
        <dbReference type="Google" id="ProtNLM"/>
    </source>
</evidence>
<name>A0A1H0Y957_9MICO</name>
<dbReference type="AlphaFoldDB" id="A0A1H0Y957"/>
<dbReference type="RefSeq" id="WP_010155575.1">
    <property type="nucleotide sequence ID" value="NZ_FNKB01000001.1"/>
</dbReference>
<keyword evidence="1" id="KW-0812">Transmembrane</keyword>
<keyword evidence="1" id="KW-1133">Transmembrane helix</keyword>
<evidence type="ECO:0000313" key="3">
    <source>
        <dbReference type="Proteomes" id="UP000182690"/>
    </source>
</evidence>
<keyword evidence="1" id="KW-0472">Membrane</keyword>
<dbReference type="EMBL" id="FNKB01000001">
    <property type="protein sequence ID" value="SDQ11705.1"/>
    <property type="molecule type" value="Genomic_DNA"/>
</dbReference>
<feature type="transmembrane region" description="Helical" evidence="1">
    <location>
        <begin position="13"/>
        <end position="36"/>
    </location>
</feature>
<dbReference type="STRING" id="1079994.SAMN04488565_0648"/>
<protein>
    <recommendedName>
        <fullName evidence="4">DUF4175 domain-containing protein</fullName>
    </recommendedName>
</protein>